<accession>A0A6P0UVF7</accession>
<comment type="caution">
    <text evidence="1">The sequence shown here is derived from an EMBL/GenBank/DDBJ whole genome shotgun (WGS) entry which is preliminary data.</text>
</comment>
<evidence type="ECO:0000313" key="2">
    <source>
        <dbReference type="Proteomes" id="UP000468581"/>
    </source>
</evidence>
<dbReference type="Proteomes" id="UP000468581">
    <property type="component" value="Unassembled WGS sequence"/>
</dbReference>
<reference evidence="1 2" key="1">
    <citation type="submission" date="2020-01" db="EMBL/GenBank/DDBJ databases">
        <title>Leptobacterium flavescens.</title>
        <authorList>
            <person name="Wang G."/>
        </authorList>
    </citation>
    <scope>NUCLEOTIDE SEQUENCE [LARGE SCALE GENOMIC DNA]</scope>
    <source>
        <strain evidence="1 2">KCTC 22160</strain>
    </source>
</reference>
<dbReference type="AlphaFoldDB" id="A0A6P0UVF7"/>
<evidence type="ECO:0000313" key="1">
    <source>
        <dbReference type="EMBL" id="NER14386.1"/>
    </source>
</evidence>
<sequence>MVSMLRVIASLPSADEQSAAIFKLQEATERLLRRFSPRNGGKYRPSSQSACKQTDLLPEGEGVFCYEHSIYDIFPLPLGEDQGEGFLY</sequence>
<keyword evidence="2" id="KW-1185">Reference proteome</keyword>
<gene>
    <name evidence="1" type="ORF">GWK08_13110</name>
</gene>
<proteinExistence type="predicted"/>
<dbReference type="RefSeq" id="WP_163607679.1">
    <property type="nucleotide sequence ID" value="NZ_JAABOO010000003.1"/>
</dbReference>
<name>A0A6P0UVF7_9FLAO</name>
<organism evidence="1 2">
    <name type="scientific">Leptobacterium flavescens</name>
    <dbReference type="NCBI Taxonomy" id="472055"/>
    <lineage>
        <taxon>Bacteria</taxon>
        <taxon>Pseudomonadati</taxon>
        <taxon>Bacteroidota</taxon>
        <taxon>Flavobacteriia</taxon>
        <taxon>Flavobacteriales</taxon>
        <taxon>Flavobacteriaceae</taxon>
        <taxon>Leptobacterium</taxon>
    </lineage>
</organism>
<protein>
    <submittedName>
        <fullName evidence="1">Uncharacterized protein</fullName>
    </submittedName>
</protein>
<dbReference type="EMBL" id="JAABOO010000003">
    <property type="protein sequence ID" value="NER14386.1"/>
    <property type="molecule type" value="Genomic_DNA"/>
</dbReference>